<evidence type="ECO:0008006" key="3">
    <source>
        <dbReference type="Google" id="ProtNLM"/>
    </source>
</evidence>
<protein>
    <recommendedName>
        <fullName evidence="3">Replication-relaxation family protein</fullName>
    </recommendedName>
</protein>
<dbReference type="RefSeq" id="WP_046956957.1">
    <property type="nucleotide sequence ID" value="NZ_LCYI01000063.1"/>
</dbReference>
<accession>A0A0G8ECW9</accession>
<proteinExistence type="predicted"/>
<dbReference type="Pfam" id="PF13814">
    <property type="entry name" value="Replic_Relax"/>
    <property type="match status" value="1"/>
</dbReference>
<dbReference type="PATRIC" id="fig|1396.428.peg.2682"/>
<name>A0A0G8ECW9_BACCE</name>
<sequence length="428" mass="50287">MKSKTYKYTSKGTQKSFRLKEADIFVFTFLYYKRHLTTRQITQLYSAFEGRDFSEDSVFTKLNRFSKYGAILSKKIDKRDDSITRRAIFSLKDRMVDYLQEIGKIPAGSSKRRYSSSISLHTLCSREILVRTLLELSKKTNTNKILCELDIRSYHQKQKKTEIKDAGLLLIPDEHISYQDKNIYIEMDMCKETNATLVEKVGKYIEYAQKNNENITVVFVMYDKSMFLAEDAEPPYVRMKNLLFSMREYHELLMNLPNLNMHICSLKEAGDVISDIILGIDDNQNFEQDILLPLSQRTVGDADWRYAFVEKVQTFKETIDGGLRRTYRRDKDAMQDFFFIFGNENDYRMIARLDDVVFSRREGDEGLPLVVIYPKRKNPRDILLMGTYDNVLLLSLKNEDVTLDTDEQIMVRTANNIHPKRRKLVELY</sequence>
<evidence type="ECO:0000313" key="1">
    <source>
        <dbReference type="EMBL" id="KLA22083.1"/>
    </source>
</evidence>
<gene>
    <name evidence="1" type="ORF">B4077_6211</name>
</gene>
<reference evidence="1 2" key="1">
    <citation type="submission" date="2015-04" db="EMBL/GenBank/DDBJ databases">
        <title>Draft Genome Sequences of Eight Spore-Forming Food Isolates of Bacillus cereus Genome sequencing.</title>
        <authorList>
            <person name="Krawcyk A.O."/>
            <person name="de Jong A."/>
            <person name="Eijlander R.T."/>
            <person name="Berendsen E.M."/>
            <person name="Holsappel S."/>
            <person name="Wells-Bennik M."/>
            <person name="Kuipers O.P."/>
        </authorList>
    </citation>
    <scope>NUCLEOTIDE SEQUENCE [LARGE SCALE GENOMIC DNA]</scope>
    <source>
        <strain evidence="1 2">B4077</strain>
    </source>
</reference>
<dbReference type="InterPro" id="IPR025855">
    <property type="entry name" value="Replic_Relax"/>
</dbReference>
<dbReference type="EMBL" id="LCYI01000063">
    <property type="protein sequence ID" value="KLA22083.1"/>
    <property type="molecule type" value="Genomic_DNA"/>
</dbReference>
<dbReference type="Proteomes" id="UP000035214">
    <property type="component" value="Unassembled WGS sequence"/>
</dbReference>
<comment type="caution">
    <text evidence="1">The sequence shown here is derived from an EMBL/GenBank/DDBJ whole genome shotgun (WGS) entry which is preliminary data.</text>
</comment>
<dbReference type="AlphaFoldDB" id="A0A0G8ECW9"/>
<evidence type="ECO:0000313" key="2">
    <source>
        <dbReference type="Proteomes" id="UP000035214"/>
    </source>
</evidence>
<organism evidence="1 2">
    <name type="scientific">Bacillus cereus</name>
    <dbReference type="NCBI Taxonomy" id="1396"/>
    <lineage>
        <taxon>Bacteria</taxon>
        <taxon>Bacillati</taxon>
        <taxon>Bacillota</taxon>
        <taxon>Bacilli</taxon>
        <taxon>Bacillales</taxon>
        <taxon>Bacillaceae</taxon>
        <taxon>Bacillus</taxon>
        <taxon>Bacillus cereus group</taxon>
    </lineage>
</organism>